<proteinExistence type="predicted"/>
<evidence type="ECO:0000256" key="1">
    <source>
        <dbReference type="SAM" id="MobiDB-lite"/>
    </source>
</evidence>
<name>A0ABT5KXL4_9ALTE</name>
<dbReference type="Proteomes" id="UP001218788">
    <property type="component" value="Unassembled WGS sequence"/>
</dbReference>
<dbReference type="EMBL" id="JAQQXP010000001">
    <property type="protein sequence ID" value="MDC8829505.1"/>
    <property type="molecule type" value="Genomic_DNA"/>
</dbReference>
<keyword evidence="3" id="KW-1185">Reference proteome</keyword>
<organism evidence="2 3">
    <name type="scientific">Alteromonas gilva</name>
    <dbReference type="NCBI Taxonomy" id="2987522"/>
    <lineage>
        <taxon>Bacteria</taxon>
        <taxon>Pseudomonadati</taxon>
        <taxon>Pseudomonadota</taxon>
        <taxon>Gammaproteobacteria</taxon>
        <taxon>Alteromonadales</taxon>
        <taxon>Alteromonadaceae</taxon>
        <taxon>Alteromonas/Salinimonas group</taxon>
        <taxon>Alteromonas</taxon>
    </lineage>
</organism>
<gene>
    <name evidence="2" type="ORF">OIK42_01895</name>
</gene>
<feature type="compositionally biased region" description="Polar residues" evidence="1">
    <location>
        <begin position="61"/>
        <end position="82"/>
    </location>
</feature>
<protein>
    <recommendedName>
        <fullName evidence="4">Bacteriocin</fullName>
    </recommendedName>
</protein>
<feature type="region of interest" description="Disordered" evidence="1">
    <location>
        <begin position="59"/>
        <end position="82"/>
    </location>
</feature>
<accession>A0ABT5KXL4</accession>
<reference evidence="2 3" key="1">
    <citation type="submission" date="2022-10" db="EMBL/GenBank/DDBJ databases">
        <title>Alteromonas sp. chi3 Genome sequencing.</title>
        <authorList>
            <person name="Park S."/>
        </authorList>
    </citation>
    <scope>NUCLEOTIDE SEQUENCE [LARGE SCALE GENOMIC DNA]</scope>
    <source>
        <strain evidence="3">chi3</strain>
    </source>
</reference>
<sequence length="82" mass="8605">MQTLTLEQAEQVVGGDSSRENTQFIAGMIAGAFSGGNGFVMGAAGWLAGKYHDFQGHVSANGPTGAQSNHRTTEQYRQMQGG</sequence>
<evidence type="ECO:0000313" key="3">
    <source>
        <dbReference type="Proteomes" id="UP001218788"/>
    </source>
</evidence>
<dbReference type="RefSeq" id="WP_273637899.1">
    <property type="nucleotide sequence ID" value="NZ_JAQQXP010000001.1"/>
</dbReference>
<evidence type="ECO:0008006" key="4">
    <source>
        <dbReference type="Google" id="ProtNLM"/>
    </source>
</evidence>
<evidence type="ECO:0000313" key="2">
    <source>
        <dbReference type="EMBL" id="MDC8829505.1"/>
    </source>
</evidence>
<comment type="caution">
    <text evidence="2">The sequence shown here is derived from an EMBL/GenBank/DDBJ whole genome shotgun (WGS) entry which is preliminary data.</text>
</comment>